<dbReference type="InParanoid" id="A0A6J0CB72"/>
<gene>
    <name evidence="9" type="primary">LOC107226990</name>
</gene>
<dbReference type="InterPro" id="IPR001179">
    <property type="entry name" value="PPIase_FKBP_dom"/>
</dbReference>
<dbReference type="KEGG" id="nlo:107226990"/>
<name>A0A6J0CB72_NEOLC</name>
<sequence length="386" mass="43360">MFWGLIIEPNKRYTQTVERSFHVSMASLDTNTGGSYTGVVQVMLHYENRTFLLCTLNKGAALQVPLDLNFQEGTEIAFSSNGSGLVHLTGYLVPEEDDLDDELEEEEEEEDIPQLIGKPSKRKATDSIKQSQNHLKRLKEEGEQQSSDEGDDDDELDEEDDGSDSDELQSALLDAEEEEDEDDDDDDDDDEGDEEEEEEEVVKPSSTTKKQKQQKQQQQQQQQQQQPAQKQQNKKQEKQKLLNGKDVKQDQKQQAKQQKKNKLEQQVQASKQEQKKRVIEGGVQIEDLTLGSGPPAKAGKFVSVYYVGRFKNGKKFDSCSQGDGFKFRLGKNEVIQGWDIGIVGMKTGGKRRITIPPALAYGAKGSPPAIPPNSVLVFEVDLRNVH</sequence>
<evidence type="ECO:0000313" key="9">
    <source>
        <dbReference type="RefSeq" id="XP_015523474.1"/>
    </source>
</evidence>
<keyword evidence="2 4" id="KW-0697">Rotamase</keyword>
<evidence type="ECO:0000256" key="5">
    <source>
        <dbReference type="PROSITE-ProRule" id="PRU00277"/>
    </source>
</evidence>
<dbReference type="PANTHER" id="PTHR43811">
    <property type="entry name" value="FKBP-TYPE PEPTIDYL-PROLYL CIS-TRANS ISOMERASE FKPA"/>
    <property type="match status" value="1"/>
</dbReference>
<dbReference type="SUPFAM" id="SSF54534">
    <property type="entry name" value="FKBP-like"/>
    <property type="match status" value="1"/>
</dbReference>
<evidence type="ECO:0000256" key="3">
    <source>
        <dbReference type="ARBA" id="ARBA00023235"/>
    </source>
</evidence>
<dbReference type="InterPro" id="IPR023566">
    <property type="entry name" value="PPIase_Fpr3/Fpr4-like"/>
</dbReference>
<evidence type="ECO:0000313" key="8">
    <source>
        <dbReference type="Proteomes" id="UP000829291"/>
    </source>
</evidence>
<dbReference type="CTD" id="41860"/>
<feature type="compositionally biased region" description="Acidic residues" evidence="6">
    <location>
        <begin position="146"/>
        <end position="167"/>
    </location>
</feature>
<dbReference type="FunFam" id="3.10.50.40:FF:000006">
    <property type="entry name" value="Peptidyl-prolyl cis-trans isomerase"/>
    <property type="match status" value="1"/>
</dbReference>
<dbReference type="FunCoup" id="A0A6J0CB72">
    <property type="interactions" value="165"/>
</dbReference>
<dbReference type="EC" id="5.2.1.8" evidence="4"/>
<evidence type="ECO:0000256" key="1">
    <source>
        <dbReference type="ARBA" id="ARBA00000971"/>
    </source>
</evidence>
<keyword evidence="3 4" id="KW-0413">Isomerase</keyword>
<proteinExistence type="inferred from homology"/>
<evidence type="ECO:0000256" key="4">
    <source>
        <dbReference type="PIRNR" id="PIRNR001473"/>
    </source>
</evidence>
<keyword evidence="8" id="KW-1185">Reference proteome</keyword>
<dbReference type="InterPro" id="IPR041232">
    <property type="entry name" value="NPL"/>
</dbReference>
<feature type="compositionally biased region" description="Acidic residues" evidence="6">
    <location>
        <begin position="174"/>
        <end position="200"/>
    </location>
</feature>
<feature type="compositionally biased region" description="Acidic residues" evidence="6">
    <location>
        <begin position="98"/>
        <end position="112"/>
    </location>
</feature>
<feature type="domain" description="PPIase FKBP-type" evidence="7">
    <location>
        <begin position="299"/>
        <end position="386"/>
    </location>
</feature>
<dbReference type="PIRSF" id="PIRSF001473">
    <property type="entry name" value="FK506-bp_FPR3"/>
    <property type="match status" value="1"/>
</dbReference>
<dbReference type="Proteomes" id="UP000829291">
    <property type="component" value="Chromosome 6"/>
</dbReference>
<dbReference type="AlphaFoldDB" id="A0A6J0CB72"/>
<dbReference type="RefSeq" id="XP_015523474.1">
    <property type="nucleotide sequence ID" value="XM_015667988.2"/>
</dbReference>
<dbReference type="Gene3D" id="3.10.50.40">
    <property type="match status" value="1"/>
</dbReference>
<dbReference type="GO" id="GO:0005730">
    <property type="term" value="C:nucleolus"/>
    <property type="evidence" value="ECO:0007669"/>
    <property type="project" value="TreeGrafter"/>
</dbReference>
<dbReference type="Pfam" id="PF00254">
    <property type="entry name" value="FKBP_C"/>
    <property type="match status" value="1"/>
</dbReference>
<organism evidence="9">
    <name type="scientific">Neodiprion lecontei</name>
    <name type="common">Redheaded pine sawfly</name>
    <dbReference type="NCBI Taxonomy" id="441921"/>
    <lineage>
        <taxon>Eukaryota</taxon>
        <taxon>Metazoa</taxon>
        <taxon>Ecdysozoa</taxon>
        <taxon>Arthropoda</taxon>
        <taxon>Hexapoda</taxon>
        <taxon>Insecta</taxon>
        <taxon>Pterygota</taxon>
        <taxon>Neoptera</taxon>
        <taxon>Endopterygota</taxon>
        <taxon>Hymenoptera</taxon>
        <taxon>Tenthredinoidea</taxon>
        <taxon>Diprionidae</taxon>
        <taxon>Diprioninae</taxon>
        <taxon>Neodiprion</taxon>
    </lineage>
</organism>
<dbReference type="OrthoDB" id="1902587at2759"/>
<feature type="region of interest" description="Disordered" evidence="6">
    <location>
        <begin position="98"/>
        <end position="277"/>
    </location>
</feature>
<dbReference type="PANTHER" id="PTHR43811:SF19">
    <property type="entry name" value="39 KDA FK506-BINDING NUCLEAR PROTEIN"/>
    <property type="match status" value="1"/>
</dbReference>
<reference evidence="9" key="1">
    <citation type="submission" date="2025-08" db="UniProtKB">
        <authorList>
            <consortium name="RefSeq"/>
        </authorList>
    </citation>
    <scope>IDENTIFICATION</scope>
    <source>
        <tissue evidence="9">Thorax and Abdomen</tissue>
    </source>
</reference>
<evidence type="ECO:0000256" key="6">
    <source>
        <dbReference type="SAM" id="MobiDB-lite"/>
    </source>
</evidence>
<accession>A0A6J0CB72</accession>
<dbReference type="Gene3D" id="2.60.120.340">
    <property type="entry name" value="Nucleoplasmin core domain"/>
    <property type="match status" value="1"/>
</dbReference>
<protein>
    <recommendedName>
        <fullName evidence="4">FK506-binding protein</fullName>
        <ecNumber evidence="4">5.2.1.8</ecNumber>
    </recommendedName>
</protein>
<evidence type="ECO:0000256" key="2">
    <source>
        <dbReference type="ARBA" id="ARBA00023110"/>
    </source>
</evidence>
<dbReference type="GO" id="GO:0000785">
    <property type="term" value="C:chromatin"/>
    <property type="evidence" value="ECO:0007669"/>
    <property type="project" value="TreeGrafter"/>
</dbReference>
<feature type="compositionally biased region" description="Basic and acidic residues" evidence="6">
    <location>
        <begin position="234"/>
        <end position="253"/>
    </location>
</feature>
<dbReference type="Pfam" id="PF17800">
    <property type="entry name" value="NPL"/>
    <property type="match status" value="1"/>
</dbReference>
<dbReference type="InterPro" id="IPR046357">
    <property type="entry name" value="PPIase_dom_sf"/>
</dbReference>
<dbReference type="PROSITE" id="PS50059">
    <property type="entry name" value="FKBP_PPIASE"/>
    <property type="match status" value="1"/>
</dbReference>
<feature type="compositionally biased region" description="Low complexity" evidence="6">
    <location>
        <begin position="214"/>
        <end position="231"/>
    </location>
</feature>
<evidence type="ECO:0000259" key="7">
    <source>
        <dbReference type="PROSITE" id="PS50059"/>
    </source>
</evidence>
<dbReference type="GO" id="GO:0003755">
    <property type="term" value="F:peptidyl-prolyl cis-trans isomerase activity"/>
    <property type="evidence" value="ECO:0007669"/>
    <property type="project" value="UniProtKB-KW"/>
</dbReference>
<comment type="catalytic activity">
    <reaction evidence="1 4 5">
        <text>[protein]-peptidylproline (omega=180) = [protein]-peptidylproline (omega=0)</text>
        <dbReference type="Rhea" id="RHEA:16237"/>
        <dbReference type="Rhea" id="RHEA-COMP:10747"/>
        <dbReference type="Rhea" id="RHEA-COMP:10748"/>
        <dbReference type="ChEBI" id="CHEBI:83833"/>
        <dbReference type="ChEBI" id="CHEBI:83834"/>
        <dbReference type="EC" id="5.2.1.8"/>
    </reaction>
</comment>
<comment type="similarity">
    <text evidence="4">Belongs to the FKBP-type PPIase family.</text>
</comment>
<dbReference type="GeneID" id="107226990"/>